<dbReference type="EMBL" id="JAKELL010000146">
    <property type="protein sequence ID" value="KAH8980052.1"/>
    <property type="molecule type" value="Genomic_DNA"/>
</dbReference>
<organism evidence="2 3">
    <name type="scientific">Lactarius akahatsu</name>
    <dbReference type="NCBI Taxonomy" id="416441"/>
    <lineage>
        <taxon>Eukaryota</taxon>
        <taxon>Fungi</taxon>
        <taxon>Dikarya</taxon>
        <taxon>Basidiomycota</taxon>
        <taxon>Agaricomycotina</taxon>
        <taxon>Agaricomycetes</taxon>
        <taxon>Russulales</taxon>
        <taxon>Russulaceae</taxon>
        <taxon>Lactarius</taxon>
    </lineage>
</organism>
<feature type="region of interest" description="Disordered" evidence="1">
    <location>
        <begin position="97"/>
        <end position="132"/>
    </location>
</feature>
<accession>A0AAD4L4L7</accession>
<keyword evidence="3" id="KW-1185">Reference proteome</keyword>
<dbReference type="Proteomes" id="UP001201163">
    <property type="component" value="Unassembled WGS sequence"/>
</dbReference>
<dbReference type="AlphaFoldDB" id="A0AAD4L4L7"/>
<evidence type="ECO:0000313" key="2">
    <source>
        <dbReference type="EMBL" id="KAH8980052.1"/>
    </source>
</evidence>
<evidence type="ECO:0000256" key="1">
    <source>
        <dbReference type="SAM" id="MobiDB-lite"/>
    </source>
</evidence>
<sequence length="222" mass="24678">MTSRIQSRAFVTLEGSRKNSNQIAVKTATAGLVYNRKIESGGRSQDVVCDGFLHRGTRAMSLQGTVHCKTIQTSNGLTASGYEKISKQHIRQIIRPQPVPSRSGPFKTVSTSSSRARRRRKGEAALGVPKGNRWGEGLRVPVPRELGTGRGSPVHVRTQMAHVDALHLRRGEGNESGGLDLRPIVRWHEVHVEILEGFREAAKRFGVSRGTREFDKRRRRLS</sequence>
<protein>
    <submittedName>
        <fullName evidence="2">Uncharacterized protein</fullName>
    </submittedName>
</protein>
<gene>
    <name evidence="2" type="ORF">EDB92DRAFT_1820676</name>
</gene>
<name>A0AAD4L4L7_9AGAM</name>
<proteinExistence type="predicted"/>
<comment type="caution">
    <text evidence="2">The sequence shown here is derived from an EMBL/GenBank/DDBJ whole genome shotgun (WGS) entry which is preliminary data.</text>
</comment>
<evidence type="ECO:0000313" key="3">
    <source>
        <dbReference type="Proteomes" id="UP001201163"/>
    </source>
</evidence>
<reference evidence="2" key="1">
    <citation type="submission" date="2022-01" db="EMBL/GenBank/DDBJ databases">
        <title>Comparative genomics reveals a dynamic genome evolution in the ectomycorrhizal milk-cap (Lactarius) mushrooms.</title>
        <authorList>
            <consortium name="DOE Joint Genome Institute"/>
            <person name="Lebreton A."/>
            <person name="Tang N."/>
            <person name="Kuo A."/>
            <person name="LaButti K."/>
            <person name="Drula E."/>
            <person name="Barry K."/>
            <person name="Clum A."/>
            <person name="Lipzen A."/>
            <person name="Mousain D."/>
            <person name="Ng V."/>
            <person name="Wang R."/>
            <person name="Wang X."/>
            <person name="Dai Y."/>
            <person name="Henrissat B."/>
            <person name="Grigoriev I.V."/>
            <person name="Guerin-Laguette A."/>
            <person name="Yu F."/>
            <person name="Martin F.M."/>
        </authorList>
    </citation>
    <scope>NUCLEOTIDE SEQUENCE</scope>
    <source>
        <strain evidence="2">QP</strain>
    </source>
</reference>